<gene>
    <name evidence="2" type="ORF">mPipKuh1_007708</name>
</gene>
<evidence type="ECO:0000256" key="1">
    <source>
        <dbReference type="SAM" id="MobiDB-lite"/>
    </source>
</evidence>
<proteinExistence type="predicted"/>
<sequence length="134" mass="14767">MGPLHQVLLSRPKVFRLLREVNSDPPPGSWEPGAPEQQNSVAVPEQALRPSRTAVRAETKASTRDASGHELSGSRKRGCKAAGATAHLEDLTRLRVAWTCCTGLSWGGRGLRWTAYRWWHFVVSLSPLKSPSRS</sequence>
<dbReference type="Proteomes" id="UP000558488">
    <property type="component" value="Unassembled WGS sequence"/>
</dbReference>
<keyword evidence="3" id="KW-1185">Reference proteome</keyword>
<accession>A0A7J8B1V3</accession>
<reference evidence="2 3" key="1">
    <citation type="journal article" date="2020" name="Nature">
        <title>Six reference-quality genomes reveal evolution of bat adaptations.</title>
        <authorList>
            <person name="Jebb D."/>
            <person name="Huang Z."/>
            <person name="Pippel M."/>
            <person name="Hughes G.M."/>
            <person name="Lavrichenko K."/>
            <person name="Devanna P."/>
            <person name="Winkler S."/>
            <person name="Jermiin L.S."/>
            <person name="Skirmuntt E.C."/>
            <person name="Katzourakis A."/>
            <person name="Burkitt-Gray L."/>
            <person name="Ray D.A."/>
            <person name="Sullivan K.A.M."/>
            <person name="Roscito J.G."/>
            <person name="Kirilenko B.M."/>
            <person name="Davalos L.M."/>
            <person name="Corthals A.P."/>
            <person name="Power M.L."/>
            <person name="Jones G."/>
            <person name="Ransome R.D."/>
            <person name="Dechmann D.K.N."/>
            <person name="Locatelli A.G."/>
            <person name="Puechmaille S.J."/>
            <person name="Fedrigo O."/>
            <person name="Jarvis E.D."/>
            <person name="Hiller M."/>
            <person name="Vernes S.C."/>
            <person name="Myers E.W."/>
            <person name="Teeling E.C."/>
        </authorList>
    </citation>
    <scope>NUCLEOTIDE SEQUENCE [LARGE SCALE GENOMIC DNA]</scope>
    <source>
        <strain evidence="2">MPipKuh1</strain>
        <tissue evidence="2">Flight muscle</tissue>
    </source>
</reference>
<evidence type="ECO:0000313" key="2">
    <source>
        <dbReference type="EMBL" id="KAF6392499.1"/>
    </source>
</evidence>
<dbReference type="EMBL" id="JACAGB010000001">
    <property type="protein sequence ID" value="KAF6392499.1"/>
    <property type="molecule type" value="Genomic_DNA"/>
</dbReference>
<evidence type="ECO:0000313" key="3">
    <source>
        <dbReference type="Proteomes" id="UP000558488"/>
    </source>
</evidence>
<name>A0A7J8B1V3_PIPKU</name>
<protein>
    <submittedName>
        <fullName evidence="2">Uncharacterized protein</fullName>
    </submittedName>
</protein>
<comment type="caution">
    <text evidence="2">The sequence shown here is derived from an EMBL/GenBank/DDBJ whole genome shotgun (WGS) entry which is preliminary data.</text>
</comment>
<feature type="compositionally biased region" description="Basic and acidic residues" evidence="1">
    <location>
        <begin position="55"/>
        <end position="68"/>
    </location>
</feature>
<dbReference type="AlphaFoldDB" id="A0A7J8B1V3"/>
<organism evidence="2 3">
    <name type="scientific">Pipistrellus kuhlii</name>
    <name type="common">Kuhl's pipistrelle</name>
    <dbReference type="NCBI Taxonomy" id="59472"/>
    <lineage>
        <taxon>Eukaryota</taxon>
        <taxon>Metazoa</taxon>
        <taxon>Chordata</taxon>
        <taxon>Craniata</taxon>
        <taxon>Vertebrata</taxon>
        <taxon>Euteleostomi</taxon>
        <taxon>Mammalia</taxon>
        <taxon>Eutheria</taxon>
        <taxon>Laurasiatheria</taxon>
        <taxon>Chiroptera</taxon>
        <taxon>Yangochiroptera</taxon>
        <taxon>Vespertilionidae</taxon>
        <taxon>Pipistrellus</taxon>
    </lineage>
</organism>
<feature type="region of interest" description="Disordered" evidence="1">
    <location>
        <begin position="20"/>
        <end position="79"/>
    </location>
</feature>